<dbReference type="InterPro" id="IPR029058">
    <property type="entry name" value="AB_hydrolase_fold"/>
</dbReference>
<dbReference type="EMBL" id="WMBA01000001">
    <property type="protein sequence ID" value="MTD52407.1"/>
    <property type="molecule type" value="Genomic_DNA"/>
</dbReference>
<name>A0A6N7YHN9_9PSEU</name>
<gene>
    <name evidence="1" type="ORF">GKO32_00165</name>
</gene>
<accession>A0A6N7YHN9</accession>
<reference evidence="1 2" key="1">
    <citation type="submission" date="2019-11" db="EMBL/GenBank/DDBJ databases">
        <title>Draft genome of Amycolatopsis RM579.</title>
        <authorList>
            <person name="Duangmal K."/>
            <person name="Mingma R."/>
        </authorList>
    </citation>
    <scope>NUCLEOTIDE SEQUENCE [LARGE SCALE GENOMIC DNA]</scope>
    <source>
        <strain evidence="1 2">RM579</strain>
    </source>
</reference>
<protein>
    <submittedName>
        <fullName evidence="1">Uncharacterized protein</fullName>
    </submittedName>
</protein>
<organism evidence="1 2">
    <name type="scientific">Amycolatopsis pithecellobii</name>
    <dbReference type="NCBI Taxonomy" id="664692"/>
    <lineage>
        <taxon>Bacteria</taxon>
        <taxon>Bacillati</taxon>
        <taxon>Actinomycetota</taxon>
        <taxon>Actinomycetes</taxon>
        <taxon>Pseudonocardiales</taxon>
        <taxon>Pseudonocardiaceae</taxon>
        <taxon>Amycolatopsis</taxon>
    </lineage>
</organism>
<sequence length="106" mass="11608">MTVAPVDRATSDVRQVIAPIYDGDVLSVISAIHNRYGFPGHLKPYSDAWEASGNNIEVNFMPDYRHLHEAGYHILAYDLRNFGQSAAGSGGAIGNGIREHRDVRNG</sequence>
<dbReference type="Proteomes" id="UP000440096">
    <property type="component" value="Unassembled WGS sequence"/>
</dbReference>
<evidence type="ECO:0000313" key="2">
    <source>
        <dbReference type="Proteomes" id="UP000440096"/>
    </source>
</evidence>
<proteinExistence type="predicted"/>
<evidence type="ECO:0000313" key="1">
    <source>
        <dbReference type="EMBL" id="MTD52407.1"/>
    </source>
</evidence>
<dbReference type="AlphaFoldDB" id="A0A6N7YHN9"/>
<dbReference type="RefSeq" id="WP_154754676.1">
    <property type="nucleotide sequence ID" value="NZ_WMBA01000001.1"/>
</dbReference>
<dbReference type="SUPFAM" id="SSF53474">
    <property type="entry name" value="alpha/beta-Hydrolases"/>
    <property type="match status" value="1"/>
</dbReference>
<keyword evidence="2" id="KW-1185">Reference proteome</keyword>
<comment type="caution">
    <text evidence="1">The sequence shown here is derived from an EMBL/GenBank/DDBJ whole genome shotgun (WGS) entry which is preliminary data.</text>
</comment>